<feature type="transmembrane region" description="Helical" evidence="5">
    <location>
        <begin position="54"/>
        <end position="77"/>
    </location>
</feature>
<reference evidence="7 9" key="1">
    <citation type="submission" date="2020-01" db="EMBL/GenBank/DDBJ databases">
        <authorList>
            <consortium name="DOE Joint Genome Institute"/>
            <person name="Haridas S."/>
            <person name="Albert R."/>
            <person name="Binder M."/>
            <person name="Bloem J."/>
            <person name="Labutti K."/>
            <person name="Salamov A."/>
            <person name="Andreopoulos B."/>
            <person name="Baker S.E."/>
            <person name="Barry K."/>
            <person name="Bills G."/>
            <person name="Bluhm B.H."/>
            <person name="Cannon C."/>
            <person name="Castanera R."/>
            <person name="Culley D.E."/>
            <person name="Daum C."/>
            <person name="Ezra D."/>
            <person name="Gonzalez J.B."/>
            <person name="Henrissat B."/>
            <person name="Kuo A."/>
            <person name="Liang C."/>
            <person name="Lipzen A."/>
            <person name="Lutzoni F."/>
            <person name="Magnuson J."/>
            <person name="Mondo S."/>
            <person name="Nolan M."/>
            <person name="Ohm R."/>
            <person name="Pangilinan J."/>
            <person name="Park H.-J."/>
            <person name="Ramirez L."/>
            <person name="Alfaro M."/>
            <person name="Sun H."/>
            <person name="Tritt A."/>
            <person name="Yoshinaga Y."/>
            <person name="Zwiers L.-H."/>
            <person name="Turgeon B.G."/>
            <person name="Goodwin S.B."/>
            <person name="Spatafora J.W."/>
            <person name="Crous P.W."/>
            <person name="Grigoriev I.V."/>
        </authorList>
    </citation>
    <scope>NUCLEOTIDE SEQUENCE</scope>
    <source>
        <strain evidence="7 9">CBS 781.70</strain>
    </source>
</reference>
<dbReference type="PANTHER" id="PTHR23502:SF5">
    <property type="entry name" value="QUINIDINE RESISTANCE PROTEIN 3"/>
    <property type="match status" value="1"/>
</dbReference>
<feature type="transmembrane region" description="Helical" evidence="5">
    <location>
        <begin position="263"/>
        <end position="286"/>
    </location>
</feature>
<dbReference type="GeneID" id="54417619"/>
<dbReference type="GO" id="GO:0015203">
    <property type="term" value="F:polyamine transmembrane transporter activity"/>
    <property type="evidence" value="ECO:0007669"/>
    <property type="project" value="TreeGrafter"/>
</dbReference>
<keyword evidence="3 5" id="KW-1133">Transmembrane helix</keyword>
<feature type="transmembrane region" description="Helical" evidence="5">
    <location>
        <begin position="317"/>
        <end position="334"/>
    </location>
</feature>
<proteinExistence type="predicted"/>
<dbReference type="GO" id="GO:0005886">
    <property type="term" value="C:plasma membrane"/>
    <property type="evidence" value="ECO:0007669"/>
    <property type="project" value="TreeGrafter"/>
</dbReference>
<evidence type="ECO:0000256" key="2">
    <source>
        <dbReference type="ARBA" id="ARBA00022692"/>
    </source>
</evidence>
<dbReference type="Gene3D" id="1.20.1250.20">
    <property type="entry name" value="MFS general substrate transporter like domains"/>
    <property type="match status" value="1"/>
</dbReference>
<dbReference type="InterPro" id="IPR020846">
    <property type="entry name" value="MFS_dom"/>
</dbReference>
<dbReference type="GO" id="GO:0010509">
    <property type="term" value="P:intracellular polyamine homeostasis"/>
    <property type="evidence" value="ECO:0007669"/>
    <property type="project" value="TreeGrafter"/>
</dbReference>
<evidence type="ECO:0000256" key="5">
    <source>
        <dbReference type="SAM" id="Phobius"/>
    </source>
</evidence>
<keyword evidence="2 5" id="KW-0812">Transmembrane</keyword>
<feature type="transmembrane region" description="Helical" evidence="5">
    <location>
        <begin position="145"/>
        <end position="162"/>
    </location>
</feature>
<gene>
    <name evidence="7 9" type="ORF">P152DRAFT_415495</name>
</gene>
<dbReference type="CDD" id="cd17323">
    <property type="entry name" value="MFS_Tpo1_MDR_like"/>
    <property type="match status" value="1"/>
</dbReference>
<evidence type="ECO:0000313" key="8">
    <source>
        <dbReference type="Proteomes" id="UP000504638"/>
    </source>
</evidence>
<evidence type="ECO:0000313" key="9">
    <source>
        <dbReference type="RefSeq" id="XP_033535090.1"/>
    </source>
</evidence>
<evidence type="ECO:0000259" key="6">
    <source>
        <dbReference type="PROSITE" id="PS50850"/>
    </source>
</evidence>
<evidence type="ECO:0000256" key="3">
    <source>
        <dbReference type="ARBA" id="ARBA00022989"/>
    </source>
</evidence>
<sequence length="450" mass="49198">MGSAIILPALALIADDLGATPTVTNLSVALYMLSMSIFPLWWSSFSEQLGRRSVLIFSFFLFAVFALLSAVSTNIAMLIVMRVLSGGAAASVQAVGAGGIADIWEPKERGKAMGIFYLGPLCGPLLAPIFGGAMAETQGWRSTQWFLFAFGVATTILLTFGLPETLPRSSILPVRTTKSNSAPRVEPLTKISTTKSVHLKTKRFLGFFRRSIIDPLSIILLLRFPAVAITVYYASITFGSLYFLNISVSSSFSHAPYNFSTLIVGLLYIPSSLGYFLTSVFGGRWLDYVMIREAKKRGTVDERGKLLLSPVDRMQENAWISAILFPGALLWYGWTVENGIHWIVPMIGNFFFGMGSMIVFAMSATMLTEFLPGRASNGVAVNNFVRNIFSCVGALIAEPLIGAIGNGWLCTILSLVAVISGSFVILTMKKYGEAWRQKMTEQLELRDTED</sequence>
<feature type="transmembrane region" description="Helical" evidence="5">
    <location>
        <begin position="83"/>
        <end position="103"/>
    </location>
</feature>
<dbReference type="Proteomes" id="UP000504638">
    <property type="component" value="Unplaced"/>
</dbReference>
<reference evidence="9" key="2">
    <citation type="submission" date="2020-04" db="EMBL/GenBank/DDBJ databases">
        <authorList>
            <consortium name="NCBI Genome Project"/>
        </authorList>
    </citation>
    <scope>NUCLEOTIDE SEQUENCE</scope>
    <source>
        <strain evidence="9">CBS 781.70</strain>
    </source>
</reference>
<feature type="transmembrane region" description="Helical" evidence="5">
    <location>
        <begin position="115"/>
        <end position="133"/>
    </location>
</feature>
<keyword evidence="4 5" id="KW-0472">Membrane</keyword>
<reference evidence="9" key="3">
    <citation type="submission" date="2025-04" db="UniProtKB">
        <authorList>
            <consortium name="RefSeq"/>
        </authorList>
    </citation>
    <scope>IDENTIFICATION</scope>
    <source>
        <strain evidence="9">CBS 781.70</strain>
    </source>
</reference>
<dbReference type="InterPro" id="IPR011701">
    <property type="entry name" value="MFS"/>
</dbReference>
<dbReference type="EMBL" id="ML975155">
    <property type="protein sequence ID" value="KAF1813459.1"/>
    <property type="molecule type" value="Genomic_DNA"/>
</dbReference>
<comment type="subcellular location">
    <subcellularLocation>
        <location evidence="1">Membrane</location>
        <topology evidence="1">Multi-pass membrane protein</topology>
    </subcellularLocation>
</comment>
<feature type="domain" description="Major facilitator superfamily (MFS) profile" evidence="6">
    <location>
        <begin position="1"/>
        <end position="432"/>
    </location>
</feature>
<protein>
    <submittedName>
        <fullName evidence="7 9">Major facilitator superfamily transporter</fullName>
    </submittedName>
</protein>
<dbReference type="PROSITE" id="PS50850">
    <property type="entry name" value="MFS"/>
    <property type="match status" value="1"/>
</dbReference>
<dbReference type="OrthoDB" id="3936150at2759"/>
<feature type="transmembrane region" description="Helical" evidence="5">
    <location>
        <begin position="379"/>
        <end position="397"/>
    </location>
</feature>
<dbReference type="PANTHER" id="PTHR23502">
    <property type="entry name" value="MAJOR FACILITATOR SUPERFAMILY"/>
    <property type="match status" value="1"/>
</dbReference>
<keyword evidence="8" id="KW-1185">Reference proteome</keyword>
<feature type="transmembrane region" description="Helical" evidence="5">
    <location>
        <begin position="340"/>
        <end position="367"/>
    </location>
</feature>
<feature type="transmembrane region" description="Helical" evidence="5">
    <location>
        <begin position="28"/>
        <end position="45"/>
    </location>
</feature>
<organism evidence="7">
    <name type="scientific">Eremomyces bilateralis CBS 781.70</name>
    <dbReference type="NCBI Taxonomy" id="1392243"/>
    <lineage>
        <taxon>Eukaryota</taxon>
        <taxon>Fungi</taxon>
        <taxon>Dikarya</taxon>
        <taxon>Ascomycota</taxon>
        <taxon>Pezizomycotina</taxon>
        <taxon>Dothideomycetes</taxon>
        <taxon>Dothideomycetes incertae sedis</taxon>
        <taxon>Eremomycetales</taxon>
        <taxon>Eremomycetaceae</taxon>
        <taxon>Eremomyces</taxon>
    </lineage>
</organism>
<feature type="transmembrane region" description="Helical" evidence="5">
    <location>
        <begin position="218"/>
        <end position="243"/>
    </location>
</feature>
<evidence type="ECO:0000256" key="1">
    <source>
        <dbReference type="ARBA" id="ARBA00004141"/>
    </source>
</evidence>
<dbReference type="RefSeq" id="XP_033535090.1">
    <property type="nucleotide sequence ID" value="XM_033677049.1"/>
</dbReference>
<dbReference type="InterPro" id="IPR036259">
    <property type="entry name" value="MFS_trans_sf"/>
</dbReference>
<accession>A0A6G1G6J5</accession>
<name>A0A6G1G6J5_9PEZI</name>
<dbReference type="Pfam" id="PF07690">
    <property type="entry name" value="MFS_1"/>
    <property type="match status" value="1"/>
</dbReference>
<dbReference type="AlphaFoldDB" id="A0A6G1G6J5"/>
<evidence type="ECO:0000256" key="4">
    <source>
        <dbReference type="ARBA" id="ARBA00023136"/>
    </source>
</evidence>
<dbReference type="SUPFAM" id="SSF103473">
    <property type="entry name" value="MFS general substrate transporter"/>
    <property type="match status" value="1"/>
</dbReference>
<feature type="transmembrane region" description="Helical" evidence="5">
    <location>
        <begin position="403"/>
        <end position="428"/>
    </location>
</feature>
<evidence type="ECO:0000313" key="7">
    <source>
        <dbReference type="EMBL" id="KAF1813459.1"/>
    </source>
</evidence>